<keyword evidence="5 11" id="KW-0436">Ligase</keyword>
<dbReference type="OrthoDB" id="9801549at2"/>
<dbReference type="KEGG" id="awo:Awo_c16350"/>
<comment type="similarity">
    <text evidence="2 11">Belongs to the SAICAR synthetase family.</text>
</comment>
<dbReference type="PROSITE" id="PS01057">
    <property type="entry name" value="SAICAR_SYNTHETASE_1"/>
    <property type="match status" value="1"/>
</dbReference>
<dbReference type="STRING" id="931626.Awo_c16350"/>
<dbReference type="EC" id="6.3.2.6" evidence="3 11"/>
<protein>
    <recommendedName>
        <fullName evidence="4 11">Phosphoribosylaminoimidazole-succinocarboxamide synthase</fullName>
        <ecNumber evidence="3 11">6.3.2.6</ecNumber>
    </recommendedName>
    <alternativeName>
        <fullName evidence="9 11">SAICAR synthetase</fullName>
    </alternativeName>
</protein>
<dbReference type="InterPro" id="IPR050089">
    <property type="entry name" value="SAICAR_synthetase"/>
</dbReference>
<dbReference type="NCBIfam" id="TIGR00081">
    <property type="entry name" value="purC"/>
    <property type="match status" value="1"/>
</dbReference>
<dbReference type="HOGENOM" id="CLU_061495_2_0_9"/>
<dbReference type="HAMAP" id="MF_00137">
    <property type="entry name" value="SAICAR_synth"/>
    <property type="match status" value="1"/>
</dbReference>
<evidence type="ECO:0000256" key="11">
    <source>
        <dbReference type="HAMAP-Rule" id="MF_00137"/>
    </source>
</evidence>
<keyword evidence="14" id="KW-1185">Reference proteome</keyword>
<dbReference type="GO" id="GO:0006189">
    <property type="term" value="P:'de novo' IMP biosynthetic process"/>
    <property type="evidence" value="ECO:0007669"/>
    <property type="project" value="UniProtKB-UniRule"/>
</dbReference>
<evidence type="ECO:0000256" key="4">
    <source>
        <dbReference type="ARBA" id="ARBA00016460"/>
    </source>
</evidence>
<keyword evidence="7 11" id="KW-0658">Purine biosynthesis</keyword>
<accession>H6LH79</accession>
<dbReference type="InterPro" id="IPR018236">
    <property type="entry name" value="SAICAR_synthetase_CS"/>
</dbReference>
<dbReference type="InterPro" id="IPR001636">
    <property type="entry name" value="SAICAR_synth"/>
</dbReference>
<dbReference type="SUPFAM" id="SSF56104">
    <property type="entry name" value="SAICAR synthase-like"/>
    <property type="match status" value="1"/>
</dbReference>
<dbReference type="UniPathway" id="UPA00074">
    <property type="reaction ID" value="UER00131"/>
</dbReference>
<dbReference type="PANTHER" id="PTHR43599:SF3">
    <property type="entry name" value="SI:DKEY-6E2.2"/>
    <property type="match status" value="1"/>
</dbReference>
<dbReference type="GO" id="GO:0009236">
    <property type="term" value="P:cobalamin biosynthetic process"/>
    <property type="evidence" value="ECO:0007669"/>
    <property type="project" value="InterPro"/>
</dbReference>
<evidence type="ECO:0000256" key="6">
    <source>
        <dbReference type="ARBA" id="ARBA00022741"/>
    </source>
</evidence>
<evidence type="ECO:0000313" key="14">
    <source>
        <dbReference type="Proteomes" id="UP000007177"/>
    </source>
</evidence>
<evidence type="ECO:0000256" key="8">
    <source>
        <dbReference type="ARBA" id="ARBA00022840"/>
    </source>
</evidence>
<evidence type="ECO:0000256" key="1">
    <source>
        <dbReference type="ARBA" id="ARBA00004672"/>
    </source>
</evidence>
<dbReference type="RefSeq" id="WP_014356020.1">
    <property type="nucleotide sequence ID" value="NC_016894.1"/>
</dbReference>
<evidence type="ECO:0000256" key="2">
    <source>
        <dbReference type="ARBA" id="ARBA00010190"/>
    </source>
</evidence>
<evidence type="ECO:0000256" key="3">
    <source>
        <dbReference type="ARBA" id="ARBA00012217"/>
    </source>
</evidence>
<dbReference type="AlphaFoldDB" id="H6LH79"/>
<keyword evidence="6 11" id="KW-0547">Nucleotide-binding</keyword>
<dbReference type="Gene3D" id="3.30.470.20">
    <property type="entry name" value="ATP-grasp fold, B domain"/>
    <property type="match status" value="1"/>
</dbReference>
<proteinExistence type="inferred from homology"/>
<organism evidence="13 14">
    <name type="scientific">Acetobacterium woodii (strain ATCC 29683 / DSM 1030 / JCM 2381 / KCTC 1655 / WB1)</name>
    <dbReference type="NCBI Taxonomy" id="931626"/>
    <lineage>
        <taxon>Bacteria</taxon>
        <taxon>Bacillati</taxon>
        <taxon>Bacillota</taxon>
        <taxon>Clostridia</taxon>
        <taxon>Eubacteriales</taxon>
        <taxon>Eubacteriaceae</taxon>
        <taxon>Acetobacterium</taxon>
    </lineage>
</organism>
<sequence length="235" mass="26965">MEKLEQLYEGKAKKVFKTDQPDAFIIEYKDDATAFNGEKKGSIGGKGVINNKMTGVIFTMLEKHGIPTHFVKILSENEQLVQAVTIFPLEVIIRNTAAGSICKRLGLEEGLKLKAPIFEFCYKNDDFGDPMINDYHVIAMELATPEEIEIIREMTFKINDILKAYFLEKGINLIDFKIEFGKNNRGQIVLADEISPDTCRFWDVKTNEKLDKDRFRRNLGNIEEAYEEMLKRVQA</sequence>
<dbReference type="GO" id="GO:0005524">
    <property type="term" value="F:ATP binding"/>
    <property type="evidence" value="ECO:0007669"/>
    <property type="project" value="UniProtKB-KW"/>
</dbReference>
<dbReference type="CDD" id="cd01415">
    <property type="entry name" value="SAICAR_synt_PurC"/>
    <property type="match status" value="1"/>
</dbReference>
<dbReference type="EMBL" id="CP002987">
    <property type="protein sequence ID" value="AFA48417.1"/>
    <property type="molecule type" value="Genomic_DNA"/>
</dbReference>
<dbReference type="GO" id="GO:0004639">
    <property type="term" value="F:phosphoribosylaminoimidazolesuccinocarboxamide synthase activity"/>
    <property type="evidence" value="ECO:0007669"/>
    <property type="project" value="UniProtKB-UniRule"/>
</dbReference>
<dbReference type="PROSITE" id="PS01058">
    <property type="entry name" value="SAICAR_SYNTHETASE_2"/>
    <property type="match status" value="1"/>
</dbReference>
<reference evidence="14" key="1">
    <citation type="submission" date="2011-07" db="EMBL/GenBank/DDBJ databases">
        <title>Complete genome sequence of Acetobacterium woodii.</title>
        <authorList>
            <person name="Poehlein A."/>
            <person name="Schmidt S."/>
            <person name="Kaster A.-K."/>
            <person name="Goenrich M."/>
            <person name="Vollmers J."/>
            <person name="Thuermer A."/>
            <person name="Gottschalk G."/>
            <person name="Thauer R.K."/>
            <person name="Daniel R."/>
            <person name="Mueller V."/>
        </authorList>
    </citation>
    <scope>NUCLEOTIDE SEQUENCE [LARGE SCALE GENOMIC DNA]</scope>
    <source>
        <strain evidence="14">ATCC 29683 / DSM 1030 / JCM 2381 / KCTC 1655 / WB1</strain>
    </source>
</reference>
<dbReference type="eggNOG" id="COG0152">
    <property type="taxonomic scope" value="Bacteria"/>
</dbReference>
<evidence type="ECO:0000256" key="10">
    <source>
        <dbReference type="ARBA" id="ARBA00048475"/>
    </source>
</evidence>
<feature type="domain" description="SAICAR synthetase/ADE2 N-terminal" evidence="12">
    <location>
        <begin position="6"/>
        <end position="232"/>
    </location>
</feature>
<dbReference type="Proteomes" id="UP000007177">
    <property type="component" value="Chromosome"/>
</dbReference>
<comment type="pathway">
    <text evidence="1 11">Purine metabolism; IMP biosynthesis via de novo pathway; 5-amino-1-(5-phospho-D-ribosyl)imidazole-4-carboxamide from 5-amino-1-(5-phospho-D-ribosyl)imidazole-4-carboxylate: step 1/2.</text>
</comment>
<evidence type="ECO:0000256" key="7">
    <source>
        <dbReference type="ARBA" id="ARBA00022755"/>
    </source>
</evidence>
<evidence type="ECO:0000259" key="12">
    <source>
        <dbReference type="Pfam" id="PF01259"/>
    </source>
</evidence>
<dbReference type="FunFam" id="3.30.200.20:FF:000086">
    <property type="entry name" value="Phosphoribosylaminoimidazole-succinocarboxamide synthase"/>
    <property type="match status" value="1"/>
</dbReference>
<name>H6LH79_ACEWD</name>
<dbReference type="Pfam" id="PF01259">
    <property type="entry name" value="SAICAR_synt"/>
    <property type="match status" value="1"/>
</dbReference>
<evidence type="ECO:0000313" key="13">
    <source>
        <dbReference type="EMBL" id="AFA48417.1"/>
    </source>
</evidence>
<dbReference type="InterPro" id="IPR033934">
    <property type="entry name" value="SAICAR_synt_PurC"/>
</dbReference>
<comment type="catalytic activity">
    <reaction evidence="10 11">
        <text>5-amino-1-(5-phospho-D-ribosyl)imidazole-4-carboxylate + L-aspartate + ATP = (2S)-2-[5-amino-1-(5-phospho-beta-D-ribosyl)imidazole-4-carboxamido]succinate + ADP + phosphate + 2 H(+)</text>
        <dbReference type="Rhea" id="RHEA:22628"/>
        <dbReference type="ChEBI" id="CHEBI:15378"/>
        <dbReference type="ChEBI" id="CHEBI:29991"/>
        <dbReference type="ChEBI" id="CHEBI:30616"/>
        <dbReference type="ChEBI" id="CHEBI:43474"/>
        <dbReference type="ChEBI" id="CHEBI:58443"/>
        <dbReference type="ChEBI" id="CHEBI:77657"/>
        <dbReference type="ChEBI" id="CHEBI:456216"/>
        <dbReference type="EC" id="6.3.2.6"/>
    </reaction>
</comment>
<reference evidence="13 14" key="2">
    <citation type="journal article" date="2012" name="PLoS ONE">
        <title>An ancient pathway combining carbon dioxide fixation with the generation and utilization of a sodium ion gradient for ATP synthesis.</title>
        <authorList>
            <person name="Poehlein A."/>
            <person name="Schmidt S."/>
            <person name="Kaster A.K."/>
            <person name="Goenrich M."/>
            <person name="Vollmers J."/>
            <person name="Thurmer A."/>
            <person name="Bertsch J."/>
            <person name="Schuchmann K."/>
            <person name="Voigt B."/>
            <person name="Hecker M."/>
            <person name="Daniel R."/>
            <person name="Thauer R.K."/>
            <person name="Gottschalk G."/>
            <person name="Muller V."/>
        </authorList>
    </citation>
    <scope>NUCLEOTIDE SEQUENCE [LARGE SCALE GENOMIC DNA]</scope>
    <source>
        <strain evidence="14">ATCC 29683 / DSM 1030 / JCM 2381 / KCTC 1655 / WB1</strain>
    </source>
</reference>
<dbReference type="FunFam" id="3.30.470.20:FF:000006">
    <property type="entry name" value="Phosphoribosylaminoimidazole-succinocarboxamide synthase"/>
    <property type="match status" value="1"/>
</dbReference>
<evidence type="ECO:0000256" key="9">
    <source>
        <dbReference type="ARBA" id="ARBA00030409"/>
    </source>
</evidence>
<gene>
    <name evidence="11 13" type="primary">purC</name>
    <name evidence="13" type="ordered locus">Awo_c16350</name>
</gene>
<dbReference type="InterPro" id="IPR028923">
    <property type="entry name" value="SAICAR_synt/ADE2_N"/>
</dbReference>
<evidence type="ECO:0000256" key="5">
    <source>
        <dbReference type="ARBA" id="ARBA00022598"/>
    </source>
</evidence>
<dbReference type="PANTHER" id="PTHR43599">
    <property type="entry name" value="MULTIFUNCTIONAL PROTEIN ADE2"/>
    <property type="match status" value="1"/>
</dbReference>
<dbReference type="Gene3D" id="3.30.200.20">
    <property type="entry name" value="Phosphorylase Kinase, domain 1"/>
    <property type="match status" value="1"/>
</dbReference>
<keyword evidence="8 11" id="KW-0067">ATP-binding</keyword>